<keyword evidence="1" id="KW-1133">Transmembrane helix</keyword>
<sequence length="75" mass="8273">MSQIIITKKNGVLSNKESVSYCFGCRGCGYPDSIISKKYLKLLSKTLIYPIFGFVGGCSAAYLYLSEEEFQILGS</sequence>
<proteinExistence type="predicted"/>
<keyword evidence="1" id="KW-0812">Transmembrane</keyword>
<dbReference type="EMBL" id="SHAG01000013">
    <property type="protein sequence ID" value="RZO76316.1"/>
    <property type="molecule type" value="Genomic_DNA"/>
</dbReference>
<name>A0A520S1H7_9GAMM</name>
<keyword evidence="1" id="KW-0472">Membrane</keyword>
<evidence type="ECO:0000313" key="2">
    <source>
        <dbReference type="EMBL" id="RZO76316.1"/>
    </source>
</evidence>
<evidence type="ECO:0000256" key="1">
    <source>
        <dbReference type="SAM" id="Phobius"/>
    </source>
</evidence>
<evidence type="ECO:0000313" key="3">
    <source>
        <dbReference type="Proteomes" id="UP000316199"/>
    </source>
</evidence>
<protein>
    <submittedName>
        <fullName evidence="2">Uncharacterized protein</fullName>
    </submittedName>
</protein>
<comment type="caution">
    <text evidence="2">The sequence shown here is derived from an EMBL/GenBank/DDBJ whole genome shotgun (WGS) entry which is preliminary data.</text>
</comment>
<accession>A0A520S1H7</accession>
<feature type="transmembrane region" description="Helical" evidence="1">
    <location>
        <begin position="47"/>
        <end position="65"/>
    </location>
</feature>
<reference evidence="2 3" key="1">
    <citation type="submission" date="2019-02" db="EMBL/GenBank/DDBJ databases">
        <title>Prokaryotic population dynamics and viral predation in marine succession experiment using metagenomics: the confinement effect.</title>
        <authorList>
            <person name="Haro-Moreno J.M."/>
            <person name="Rodriguez-Valera F."/>
            <person name="Lopez-Perez M."/>
        </authorList>
    </citation>
    <scope>NUCLEOTIDE SEQUENCE [LARGE SCALE GENOMIC DNA]</scope>
    <source>
        <strain evidence="2">MED-G157</strain>
    </source>
</reference>
<dbReference type="AlphaFoldDB" id="A0A520S1H7"/>
<organism evidence="2 3">
    <name type="scientific">OM182 bacterium</name>
    <dbReference type="NCBI Taxonomy" id="2510334"/>
    <lineage>
        <taxon>Bacteria</taxon>
        <taxon>Pseudomonadati</taxon>
        <taxon>Pseudomonadota</taxon>
        <taxon>Gammaproteobacteria</taxon>
        <taxon>OMG group</taxon>
        <taxon>OM182 clade</taxon>
    </lineage>
</organism>
<gene>
    <name evidence="2" type="ORF">EVA68_04485</name>
</gene>
<dbReference type="Proteomes" id="UP000316199">
    <property type="component" value="Unassembled WGS sequence"/>
</dbReference>